<feature type="domain" description="EamA" evidence="7">
    <location>
        <begin position="156"/>
        <end position="291"/>
    </location>
</feature>
<reference evidence="8 9" key="1">
    <citation type="journal article" date="2018" name="Int. J. Syst. Evol. Microbiol.">
        <title>Uliginosibacterium sediminicola sp. nov., isolated from freshwater sediment.</title>
        <authorList>
            <person name="Hwang W.M."/>
            <person name="Kim S.M."/>
            <person name="Kang K."/>
            <person name="Ahn T.Y."/>
        </authorList>
    </citation>
    <scope>NUCLEOTIDE SEQUENCE [LARGE SCALE GENOMIC DNA]</scope>
    <source>
        <strain evidence="8 9">M1-21</strain>
    </source>
</reference>
<proteinExistence type="predicted"/>
<feature type="transmembrane region" description="Helical" evidence="6">
    <location>
        <begin position="12"/>
        <end position="30"/>
    </location>
</feature>
<feature type="domain" description="EamA" evidence="7">
    <location>
        <begin position="13"/>
        <end position="143"/>
    </location>
</feature>
<dbReference type="InterPro" id="IPR050638">
    <property type="entry name" value="AA-Vitamin_Transporters"/>
</dbReference>
<feature type="transmembrane region" description="Helical" evidence="6">
    <location>
        <begin position="42"/>
        <end position="63"/>
    </location>
</feature>
<feature type="transmembrane region" description="Helical" evidence="6">
    <location>
        <begin position="75"/>
        <end position="96"/>
    </location>
</feature>
<keyword evidence="3 6" id="KW-0812">Transmembrane</keyword>
<evidence type="ECO:0000256" key="2">
    <source>
        <dbReference type="ARBA" id="ARBA00022475"/>
    </source>
</evidence>
<feature type="transmembrane region" description="Helical" evidence="6">
    <location>
        <begin position="158"/>
        <end position="175"/>
    </location>
</feature>
<dbReference type="Proteomes" id="UP001410394">
    <property type="component" value="Unassembled WGS sequence"/>
</dbReference>
<keyword evidence="5 6" id="KW-0472">Membrane</keyword>
<keyword evidence="9" id="KW-1185">Reference proteome</keyword>
<dbReference type="PANTHER" id="PTHR32322:SF18">
    <property type="entry name" value="S-ADENOSYLMETHIONINE_S-ADENOSYLHOMOCYSTEINE TRANSPORTER"/>
    <property type="match status" value="1"/>
</dbReference>
<dbReference type="SUPFAM" id="SSF103481">
    <property type="entry name" value="Multidrug resistance efflux transporter EmrE"/>
    <property type="match status" value="2"/>
</dbReference>
<feature type="transmembrane region" description="Helical" evidence="6">
    <location>
        <begin position="133"/>
        <end position="152"/>
    </location>
</feature>
<feature type="transmembrane region" description="Helical" evidence="6">
    <location>
        <begin position="187"/>
        <end position="206"/>
    </location>
</feature>
<feature type="transmembrane region" description="Helical" evidence="6">
    <location>
        <begin position="244"/>
        <end position="268"/>
    </location>
</feature>
<evidence type="ECO:0000313" key="8">
    <source>
        <dbReference type="EMBL" id="MEN3069279.1"/>
    </source>
</evidence>
<evidence type="ECO:0000313" key="9">
    <source>
        <dbReference type="Proteomes" id="UP001410394"/>
    </source>
</evidence>
<protein>
    <submittedName>
        <fullName evidence="8">DMT family transporter</fullName>
    </submittedName>
</protein>
<comment type="caution">
    <text evidence="8">The sequence shown here is derived from an EMBL/GenBank/DDBJ whole genome shotgun (WGS) entry which is preliminary data.</text>
</comment>
<evidence type="ECO:0000256" key="1">
    <source>
        <dbReference type="ARBA" id="ARBA00004651"/>
    </source>
</evidence>
<sequence length="302" mass="32117">MTQHSTRLTREALVLLACLAIGWGLNWPVMKIVVSEVPPLSFRGFCLVVGGLGVLALARLSGLSLKLPARHYRQMMWLVIFNMIGWNVLATYGVSLLPSGRAALLGYTMPLWCVPLSVWLLGEKLSGRRALALLLGLGGVLALMGESAAGLLSSPLGVLLMVAAAWCWACGIVLLKRWQIPLNTVALTGWMMLLGGLPLLIAAPFVDGLPTRMPSAPVFLGLLYNIVIGFMFCYWAWNRLVLLVPVGVSSLSSLITPLVGVAAGAVVLGERPGWQEFLAAALILGAVAVINGLGASGERNKV</sequence>
<gene>
    <name evidence="8" type="ORF">ABDB84_12380</name>
</gene>
<feature type="transmembrane region" description="Helical" evidence="6">
    <location>
        <begin position="218"/>
        <end position="237"/>
    </location>
</feature>
<accession>A0ABU9YZW6</accession>
<feature type="transmembrane region" description="Helical" evidence="6">
    <location>
        <begin position="274"/>
        <end position="294"/>
    </location>
</feature>
<evidence type="ECO:0000256" key="6">
    <source>
        <dbReference type="SAM" id="Phobius"/>
    </source>
</evidence>
<organism evidence="8 9">
    <name type="scientific">Uliginosibacterium sediminicola</name>
    <dbReference type="NCBI Taxonomy" id="2024550"/>
    <lineage>
        <taxon>Bacteria</taxon>
        <taxon>Pseudomonadati</taxon>
        <taxon>Pseudomonadota</taxon>
        <taxon>Betaproteobacteria</taxon>
        <taxon>Rhodocyclales</taxon>
        <taxon>Zoogloeaceae</taxon>
        <taxon>Uliginosibacterium</taxon>
    </lineage>
</organism>
<evidence type="ECO:0000256" key="3">
    <source>
        <dbReference type="ARBA" id="ARBA00022692"/>
    </source>
</evidence>
<dbReference type="EMBL" id="JBDIVE010000006">
    <property type="protein sequence ID" value="MEN3069279.1"/>
    <property type="molecule type" value="Genomic_DNA"/>
</dbReference>
<feature type="transmembrane region" description="Helical" evidence="6">
    <location>
        <begin position="102"/>
        <end position="121"/>
    </location>
</feature>
<keyword evidence="4 6" id="KW-1133">Transmembrane helix</keyword>
<evidence type="ECO:0000256" key="4">
    <source>
        <dbReference type="ARBA" id="ARBA00022989"/>
    </source>
</evidence>
<evidence type="ECO:0000259" key="7">
    <source>
        <dbReference type="Pfam" id="PF00892"/>
    </source>
</evidence>
<dbReference type="InterPro" id="IPR000620">
    <property type="entry name" value="EamA_dom"/>
</dbReference>
<evidence type="ECO:0000256" key="5">
    <source>
        <dbReference type="ARBA" id="ARBA00023136"/>
    </source>
</evidence>
<dbReference type="InterPro" id="IPR037185">
    <property type="entry name" value="EmrE-like"/>
</dbReference>
<dbReference type="PANTHER" id="PTHR32322">
    <property type="entry name" value="INNER MEMBRANE TRANSPORTER"/>
    <property type="match status" value="1"/>
</dbReference>
<dbReference type="RefSeq" id="WP_345920049.1">
    <property type="nucleotide sequence ID" value="NZ_JBDIVE010000006.1"/>
</dbReference>
<comment type="subcellular location">
    <subcellularLocation>
        <location evidence="1">Cell membrane</location>
        <topology evidence="1">Multi-pass membrane protein</topology>
    </subcellularLocation>
</comment>
<name>A0ABU9YZW6_9RHOO</name>
<keyword evidence="2" id="KW-1003">Cell membrane</keyword>
<dbReference type="Pfam" id="PF00892">
    <property type="entry name" value="EamA"/>
    <property type="match status" value="2"/>
</dbReference>